<dbReference type="Proteomes" id="UP001075354">
    <property type="component" value="Chromosome 1"/>
</dbReference>
<evidence type="ECO:0000313" key="2">
    <source>
        <dbReference type="EMBL" id="KAJ1532212.1"/>
    </source>
</evidence>
<protein>
    <recommendedName>
        <fullName evidence="4">Gustatory receptor</fullName>
    </recommendedName>
</protein>
<dbReference type="EMBL" id="JAPTSV010000001">
    <property type="protein sequence ID" value="KAJ1532212.1"/>
    <property type="molecule type" value="Genomic_DNA"/>
</dbReference>
<feature type="transmembrane region" description="Helical" evidence="1">
    <location>
        <begin position="41"/>
        <end position="60"/>
    </location>
</feature>
<keyword evidence="1" id="KW-1133">Transmembrane helix</keyword>
<name>A0AAV7Y0R6_9NEOP</name>
<keyword evidence="3" id="KW-1185">Reference proteome</keyword>
<feature type="transmembrane region" description="Helical" evidence="1">
    <location>
        <begin position="269"/>
        <end position="292"/>
    </location>
</feature>
<feature type="transmembrane region" description="Helical" evidence="1">
    <location>
        <begin position="138"/>
        <end position="160"/>
    </location>
</feature>
<gene>
    <name evidence="2" type="ORF">ONE63_000832</name>
</gene>
<feature type="transmembrane region" description="Helical" evidence="1">
    <location>
        <begin position="80"/>
        <end position="103"/>
    </location>
</feature>
<sequence>MFGGHGMFADLQPIGLSMALFGLLPVTFRPVRVSFHPLRSTLAYCLAWLALVLWSLHRMVTDRVRLLSEAAAAGRELSMQTQFTTVLCLAFPGGLVLLPLVWVESRRLQSNVAYGTHCQNLMRSFGHIHRSCRLARGLSWVMVVFTLLVSPLVAVLWLSVVAAEGSHWTHVFVNNHVLLLLFEVSAFFSSLFHCAKTFGRNLSECLSKELSLPYPCASRLAEYRRAWLELRDVTRALVVLPLTALALLIFVLVTFTLQMYLTLVCAIEAQYALGFLIFLMALSFISQVLLVCDAVHRAVDVVGNPGHWCGLGCCVCVCVCVCEGSASDAVLSLRR</sequence>
<reference evidence="2" key="1">
    <citation type="submission" date="2022-12" db="EMBL/GenBank/DDBJ databases">
        <title>Chromosome-level genome assembly of the bean flower thrips Megalurothrips usitatus.</title>
        <authorList>
            <person name="Ma L."/>
            <person name="Liu Q."/>
            <person name="Li H."/>
            <person name="Cai W."/>
        </authorList>
    </citation>
    <scope>NUCLEOTIDE SEQUENCE</scope>
    <source>
        <strain evidence="2">Cailab_2022a</strain>
    </source>
</reference>
<accession>A0AAV7Y0R6</accession>
<feature type="transmembrane region" description="Helical" evidence="1">
    <location>
        <begin position="12"/>
        <end position="29"/>
    </location>
</feature>
<proteinExistence type="predicted"/>
<keyword evidence="1" id="KW-0812">Transmembrane</keyword>
<keyword evidence="1" id="KW-0472">Membrane</keyword>
<feature type="transmembrane region" description="Helical" evidence="1">
    <location>
        <begin position="233"/>
        <end position="257"/>
    </location>
</feature>
<dbReference type="AlphaFoldDB" id="A0AAV7Y0R6"/>
<organism evidence="2 3">
    <name type="scientific">Megalurothrips usitatus</name>
    <name type="common">bean blossom thrips</name>
    <dbReference type="NCBI Taxonomy" id="439358"/>
    <lineage>
        <taxon>Eukaryota</taxon>
        <taxon>Metazoa</taxon>
        <taxon>Ecdysozoa</taxon>
        <taxon>Arthropoda</taxon>
        <taxon>Hexapoda</taxon>
        <taxon>Insecta</taxon>
        <taxon>Pterygota</taxon>
        <taxon>Neoptera</taxon>
        <taxon>Paraneoptera</taxon>
        <taxon>Thysanoptera</taxon>
        <taxon>Terebrantia</taxon>
        <taxon>Thripoidea</taxon>
        <taxon>Thripidae</taxon>
        <taxon>Megalurothrips</taxon>
    </lineage>
</organism>
<comment type="caution">
    <text evidence="2">The sequence shown here is derived from an EMBL/GenBank/DDBJ whole genome shotgun (WGS) entry which is preliminary data.</text>
</comment>
<feature type="transmembrane region" description="Helical" evidence="1">
    <location>
        <begin position="172"/>
        <end position="192"/>
    </location>
</feature>
<evidence type="ECO:0008006" key="4">
    <source>
        <dbReference type="Google" id="ProtNLM"/>
    </source>
</evidence>
<evidence type="ECO:0000313" key="3">
    <source>
        <dbReference type="Proteomes" id="UP001075354"/>
    </source>
</evidence>
<evidence type="ECO:0000256" key="1">
    <source>
        <dbReference type="SAM" id="Phobius"/>
    </source>
</evidence>